<keyword evidence="3" id="KW-1185">Reference proteome</keyword>
<organism evidence="2 3">
    <name type="scientific">Prevotella communis</name>
    <dbReference type="NCBI Taxonomy" id="2913614"/>
    <lineage>
        <taxon>Bacteria</taxon>
        <taxon>Pseudomonadati</taxon>
        <taxon>Bacteroidota</taxon>
        <taxon>Bacteroidia</taxon>
        <taxon>Bacteroidales</taxon>
        <taxon>Prevotellaceae</taxon>
        <taxon>Prevotella</taxon>
    </lineage>
</organism>
<keyword evidence="1" id="KW-0472">Membrane</keyword>
<dbReference type="Proteomes" id="UP000198779">
    <property type="component" value="Unassembled WGS sequence"/>
</dbReference>
<evidence type="ECO:0000313" key="3">
    <source>
        <dbReference type="Proteomes" id="UP000198779"/>
    </source>
</evidence>
<name>A0A1G7X8C1_9BACT</name>
<protein>
    <submittedName>
        <fullName evidence="2">Uncharacterized protein</fullName>
    </submittedName>
</protein>
<dbReference type="AlphaFoldDB" id="A0A1G7X8C1"/>
<proteinExistence type="predicted"/>
<accession>A0A1G7X8C1</accession>
<evidence type="ECO:0000313" key="2">
    <source>
        <dbReference type="EMBL" id="SDG80459.1"/>
    </source>
</evidence>
<dbReference type="STRING" id="645274.SAMN04487901_1107"/>
<sequence length="501" mass="57322">MKKIKIFVAGSTELKEERNCIKLIANDLNSVYRSSNVFIVSHTYEHFNDNQDEYNNFIESEADIVIFVLDGYIGSETEKEFLKAIESNKKTNRPEIMLFVHGSSESSPDMKYIQGLIKASMGSKYYVDYSDIDDLESKAKERILRYIDNHKQDTMIDDSSVSRGKETVCGNRNTNNWISRNRTLLLLCIIALLTGTLIWRLFYVPELLIFAGGGSVKNYIEQTRGIDILDYPHSIYANLASGSAWALLTEDATRFQEDRGRSQEQFSSICLSADDIDSTFTNEKNKGIYENARIIRYKLGNDPLVVYVHNGILSEVHISKEMSSICIDSLKSLVKYALTNNNVRLFTTSKTSGTLRLYQSCFESRDSVDFERLLDLKRSFLFYKQSNEAYINALDDANGGNKPYIILGSEFYYPLCLNNSKIKQYHKLYIKRDDDNVSKPMNVYFVGKYDAKNPEFCTVSKSVVRFLSDINAENDVDKDVWEELIHGKVKTEGVKLILSIN</sequence>
<keyword evidence="1" id="KW-0812">Transmembrane</keyword>
<feature type="transmembrane region" description="Helical" evidence="1">
    <location>
        <begin position="184"/>
        <end position="202"/>
    </location>
</feature>
<gene>
    <name evidence="2" type="ORF">SAMN04487901_1107</name>
</gene>
<dbReference type="RefSeq" id="WP_091817817.1">
    <property type="nucleotide sequence ID" value="NZ_FNCQ01000010.1"/>
</dbReference>
<dbReference type="EMBL" id="FNCQ01000010">
    <property type="protein sequence ID" value="SDG80459.1"/>
    <property type="molecule type" value="Genomic_DNA"/>
</dbReference>
<evidence type="ECO:0000256" key="1">
    <source>
        <dbReference type="SAM" id="Phobius"/>
    </source>
</evidence>
<reference evidence="3" key="1">
    <citation type="submission" date="2016-10" db="EMBL/GenBank/DDBJ databases">
        <authorList>
            <person name="Varghese N."/>
            <person name="Submissions S."/>
        </authorList>
    </citation>
    <scope>NUCLEOTIDE SEQUENCE [LARGE SCALE GENOMIC DNA]</scope>
    <source>
        <strain evidence="3">BP1-148</strain>
    </source>
</reference>
<keyword evidence="1" id="KW-1133">Transmembrane helix</keyword>